<comment type="subcellular location">
    <subcellularLocation>
        <location evidence="1">Membrane</location>
        <topology evidence="1">Multi-pass membrane protein</topology>
    </subcellularLocation>
</comment>
<feature type="transmembrane region" description="Helical" evidence="10">
    <location>
        <begin position="93"/>
        <end position="114"/>
    </location>
</feature>
<evidence type="ECO:0000256" key="10">
    <source>
        <dbReference type="SAM" id="Phobius"/>
    </source>
</evidence>
<feature type="transmembrane region" description="Helical" evidence="10">
    <location>
        <begin position="377"/>
        <end position="400"/>
    </location>
</feature>
<dbReference type="AlphaFoldDB" id="A0A0H4VFT0"/>
<gene>
    <name evidence="12" type="ORF">CP97_05660</name>
</gene>
<evidence type="ECO:0000256" key="6">
    <source>
        <dbReference type="ARBA" id="ARBA00023053"/>
    </source>
</evidence>
<feature type="transmembrane region" description="Helical" evidence="10">
    <location>
        <begin position="126"/>
        <end position="145"/>
    </location>
</feature>
<keyword evidence="6" id="KW-0915">Sodium</keyword>
<dbReference type="GO" id="GO:0016020">
    <property type="term" value="C:membrane"/>
    <property type="evidence" value="ECO:0007669"/>
    <property type="project" value="UniProtKB-SubCell"/>
</dbReference>
<dbReference type="Proteomes" id="UP000059113">
    <property type="component" value="Chromosome"/>
</dbReference>
<feature type="transmembrane region" description="Helical" evidence="10">
    <location>
        <begin position="232"/>
        <end position="262"/>
    </location>
</feature>
<evidence type="ECO:0000256" key="3">
    <source>
        <dbReference type="ARBA" id="ARBA00022449"/>
    </source>
</evidence>
<feature type="transmembrane region" description="Helical" evidence="10">
    <location>
        <begin position="282"/>
        <end position="299"/>
    </location>
</feature>
<feature type="transmembrane region" description="Helical" evidence="10">
    <location>
        <begin position="59"/>
        <end position="81"/>
    </location>
</feature>
<keyword evidence="2" id="KW-0813">Transport</keyword>
<dbReference type="RefSeq" id="WP_048885137.1">
    <property type="nucleotide sequence ID" value="NZ_CP011310.1"/>
</dbReference>
<dbReference type="Pfam" id="PF00999">
    <property type="entry name" value="Na_H_Exchanger"/>
    <property type="match status" value="1"/>
</dbReference>
<reference evidence="13" key="2">
    <citation type="submission" date="2015-04" db="EMBL/GenBank/DDBJ databases">
        <title>The complete genome sequence of Erythrobacter sp. s21-N3.</title>
        <authorList>
            <person name="Zhuang L."/>
            <person name="Liu Y."/>
            <person name="Shao Z."/>
        </authorList>
    </citation>
    <scope>NUCLEOTIDE SEQUENCE [LARGE SCALE GENOMIC DNA]</scope>
    <source>
        <strain evidence="13">s21-N3</strain>
    </source>
</reference>
<evidence type="ECO:0000259" key="11">
    <source>
        <dbReference type="Pfam" id="PF00999"/>
    </source>
</evidence>
<dbReference type="GO" id="GO:0006814">
    <property type="term" value="P:sodium ion transport"/>
    <property type="evidence" value="ECO:0007669"/>
    <property type="project" value="UniProtKB-KW"/>
</dbReference>
<evidence type="ECO:0000256" key="2">
    <source>
        <dbReference type="ARBA" id="ARBA00022448"/>
    </source>
</evidence>
<feature type="transmembrane region" description="Helical" evidence="10">
    <location>
        <begin position="194"/>
        <end position="212"/>
    </location>
</feature>
<dbReference type="Gene3D" id="1.20.1530.20">
    <property type="match status" value="1"/>
</dbReference>
<evidence type="ECO:0000256" key="7">
    <source>
        <dbReference type="ARBA" id="ARBA00023065"/>
    </source>
</evidence>
<evidence type="ECO:0000313" key="12">
    <source>
        <dbReference type="EMBL" id="AKQ43205.1"/>
    </source>
</evidence>
<dbReference type="PANTHER" id="PTHR43562">
    <property type="entry name" value="NAPA-TYPE SODIUM/HYDROGEN ANTIPORTER"/>
    <property type="match status" value="1"/>
</dbReference>
<evidence type="ECO:0000256" key="5">
    <source>
        <dbReference type="ARBA" id="ARBA00022989"/>
    </source>
</evidence>
<accession>A0A0H4VFT0</accession>
<name>A0A0H4VFT0_9SPHN</name>
<keyword evidence="5 10" id="KW-1133">Transmembrane helix</keyword>
<feature type="transmembrane region" description="Helical" evidence="10">
    <location>
        <begin position="157"/>
        <end position="182"/>
    </location>
</feature>
<keyword evidence="8 10" id="KW-0472">Membrane</keyword>
<feature type="transmembrane region" description="Helical" evidence="10">
    <location>
        <begin position="29"/>
        <end position="47"/>
    </location>
</feature>
<keyword evidence="3" id="KW-0050">Antiport</keyword>
<dbReference type="GO" id="GO:1902600">
    <property type="term" value="P:proton transmembrane transport"/>
    <property type="evidence" value="ECO:0007669"/>
    <property type="project" value="InterPro"/>
</dbReference>
<keyword evidence="7" id="KW-0406">Ion transport</keyword>
<sequence>MIEHVLHLVVLLLAARALGEVATRLGQPALVGEIVAGLVLALAAAYTDAAFLADLSQSALLDLAAEFGIFFLLLLAGLEIAPGEILRHSARSLAVATGGVVLPLLLGVTLAWLVIPDNPAKIIQSLLVGVALSISAVPVAVGVFMDLGMLHTPTGRTVVAAAILDDIAGLILLALLTGAIAVGTVPDPTALLPLLAKTSVFFLVVAGAGLLGTRRIARLIAAVRIPASEFSALVLTALAFSGLAELLGLDFIVGAFVAGLLFDAKSLGAARFARLKASVSDLTLGLLAPLFFLSIGFRVDLSALAVIPGVVLLLIVVALIGKILGAGLPALLLGHTRREALGVGIGMSGRGAVELIIVSIAFEAGLFAGPLPVVANLFSALVIMALVTTILTPIGLRWLFRKRTRETL</sequence>
<keyword evidence="13" id="KW-1185">Reference proteome</keyword>
<evidence type="ECO:0000256" key="8">
    <source>
        <dbReference type="ARBA" id="ARBA00023136"/>
    </source>
</evidence>
<dbReference type="GO" id="GO:0015297">
    <property type="term" value="F:antiporter activity"/>
    <property type="evidence" value="ECO:0007669"/>
    <property type="project" value="UniProtKB-KW"/>
</dbReference>
<evidence type="ECO:0000313" key="13">
    <source>
        <dbReference type="Proteomes" id="UP000059113"/>
    </source>
</evidence>
<organism evidence="12 13">
    <name type="scientific">Aurantiacibacter atlanticus</name>
    <dbReference type="NCBI Taxonomy" id="1648404"/>
    <lineage>
        <taxon>Bacteria</taxon>
        <taxon>Pseudomonadati</taxon>
        <taxon>Pseudomonadota</taxon>
        <taxon>Alphaproteobacteria</taxon>
        <taxon>Sphingomonadales</taxon>
        <taxon>Erythrobacteraceae</taxon>
        <taxon>Aurantiacibacter</taxon>
    </lineage>
</organism>
<evidence type="ECO:0000256" key="4">
    <source>
        <dbReference type="ARBA" id="ARBA00022692"/>
    </source>
</evidence>
<dbReference type="OrthoDB" id="9793589at2"/>
<protein>
    <submittedName>
        <fullName evidence="12">Na+/H+ antiporter</fullName>
    </submittedName>
</protein>
<feature type="transmembrane region" description="Helical" evidence="10">
    <location>
        <begin position="305"/>
        <end position="332"/>
    </location>
</feature>
<dbReference type="InterPro" id="IPR038770">
    <property type="entry name" value="Na+/solute_symporter_sf"/>
</dbReference>
<dbReference type="PANTHER" id="PTHR43562:SF3">
    <property type="entry name" value="SODIUM ION_PROTON EXCHANGER (EUROFUNG)"/>
    <property type="match status" value="1"/>
</dbReference>
<dbReference type="EMBL" id="CP011310">
    <property type="protein sequence ID" value="AKQ43205.1"/>
    <property type="molecule type" value="Genomic_DNA"/>
</dbReference>
<evidence type="ECO:0000256" key="9">
    <source>
        <dbReference type="ARBA" id="ARBA00023201"/>
    </source>
</evidence>
<dbReference type="KEGG" id="ery:CP97_05660"/>
<evidence type="ECO:0000256" key="1">
    <source>
        <dbReference type="ARBA" id="ARBA00004141"/>
    </source>
</evidence>
<dbReference type="PATRIC" id="fig|1648404.4.peg.1183"/>
<feature type="domain" description="Cation/H+ exchanger transmembrane" evidence="11">
    <location>
        <begin position="15"/>
        <end position="402"/>
    </location>
</feature>
<dbReference type="STRING" id="1648404.CP97_05660"/>
<keyword evidence="9" id="KW-0739">Sodium transport</keyword>
<keyword evidence="4 10" id="KW-0812">Transmembrane</keyword>
<reference evidence="12 13" key="1">
    <citation type="journal article" date="2015" name="Int. J. Syst. Evol. Microbiol.">
        <title>Erythrobacter atlanticus sp. nov., a bacterium from ocean sediment able to degrade polycyclic aromatic hydrocarbons.</title>
        <authorList>
            <person name="Zhuang L."/>
            <person name="Liu Y."/>
            <person name="Wang L."/>
            <person name="Wang W."/>
            <person name="Shao Z."/>
        </authorList>
    </citation>
    <scope>NUCLEOTIDE SEQUENCE [LARGE SCALE GENOMIC DNA]</scope>
    <source>
        <strain evidence="13">s21-N3</strain>
    </source>
</reference>
<proteinExistence type="predicted"/>
<dbReference type="InterPro" id="IPR006153">
    <property type="entry name" value="Cation/H_exchanger_TM"/>
</dbReference>